<dbReference type="EMBL" id="BBNU01000007">
    <property type="protein sequence ID" value="GAL79618.1"/>
    <property type="molecule type" value="Genomic_DNA"/>
</dbReference>
<comment type="caution">
    <text evidence="1">The sequence shown here is derived from an EMBL/GenBank/DDBJ whole genome shotgun (WGS) entry which is preliminary data.</text>
</comment>
<evidence type="ECO:0000313" key="1">
    <source>
        <dbReference type="EMBL" id="GAL79618.1"/>
    </source>
</evidence>
<evidence type="ECO:0000313" key="2">
    <source>
        <dbReference type="Proteomes" id="UP000029643"/>
    </source>
</evidence>
<reference evidence="1 2" key="1">
    <citation type="journal article" date="2014" name="Genome Announc.">
        <title>Draft Genome Sequences of Marine Flavobacterium Algibacter lectus Strains SS8 and NR4.</title>
        <authorList>
            <person name="Takatani N."/>
            <person name="Nakanishi M."/>
            <person name="Meirelles P."/>
            <person name="Mino S."/>
            <person name="Suda W."/>
            <person name="Oshima K."/>
            <person name="Hattori M."/>
            <person name="Ohkuma M."/>
            <person name="Hosokawa M."/>
            <person name="Miyashita K."/>
            <person name="Thompson F.L."/>
            <person name="Niwa A."/>
            <person name="Sawabe T."/>
            <person name="Sawabe T."/>
        </authorList>
    </citation>
    <scope>NUCLEOTIDE SEQUENCE [LARGE SCALE GENOMIC DNA]</scope>
    <source>
        <strain evidence="2">JCM19274</strain>
    </source>
</reference>
<dbReference type="AlphaFoldDB" id="A0A090WTR7"/>
<dbReference type="Proteomes" id="UP000029643">
    <property type="component" value="Unassembled WGS sequence"/>
</dbReference>
<protein>
    <submittedName>
        <fullName evidence="1">Uncharacterized protein</fullName>
    </submittedName>
</protein>
<name>A0A090WTR7_9FLAO</name>
<dbReference type="STRING" id="221126.SAMN04489722_10442"/>
<gene>
    <name evidence="1" type="ORF">JCM19274_3030</name>
</gene>
<accession>A0A090WTR7</accession>
<sequence>MLPVLTLLLTSTISFSQEGHVSLNQDQNIAVLLDLKKEMNKNEHDSDRYKIQIYSGNRSAAQNAKADFNQSFSEWNPSIEYETPNLNLGW</sequence>
<proteinExistence type="predicted"/>
<organism evidence="1 2">
    <name type="scientific">Algibacter lectus</name>
    <dbReference type="NCBI Taxonomy" id="221126"/>
    <lineage>
        <taxon>Bacteria</taxon>
        <taxon>Pseudomonadati</taxon>
        <taxon>Bacteroidota</taxon>
        <taxon>Flavobacteriia</taxon>
        <taxon>Flavobacteriales</taxon>
        <taxon>Flavobacteriaceae</taxon>
        <taxon>Algibacter</taxon>
    </lineage>
</organism>